<dbReference type="RefSeq" id="WP_177191827.1">
    <property type="nucleotide sequence ID" value="NZ_FOXQ01000002.1"/>
</dbReference>
<dbReference type="Pfam" id="PF05573">
    <property type="entry name" value="NosL"/>
    <property type="match status" value="1"/>
</dbReference>
<name>A0A1I5TR85_9BACT</name>
<evidence type="ECO:0000313" key="2">
    <source>
        <dbReference type="EMBL" id="SFP85543.1"/>
    </source>
</evidence>
<evidence type="ECO:0000313" key="3">
    <source>
        <dbReference type="Proteomes" id="UP000199031"/>
    </source>
</evidence>
<feature type="signal peptide" evidence="1">
    <location>
        <begin position="1"/>
        <end position="20"/>
    </location>
</feature>
<evidence type="ECO:0000256" key="1">
    <source>
        <dbReference type="SAM" id="SignalP"/>
    </source>
</evidence>
<organism evidence="2 3">
    <name type="scientific">Parafilimonas terrae</name>
    <dbReference type="NCBI Taxonomy" id="1465490"/>
    <lineage>
        <taxon>Bacteria</taxon>
        <taxon>Pseudomonadati</taxon>
        <taxon>Bacteroidota</taxon>
        <taxon>Chitinophagia</taxon>
        <taxon>Chitinophagales</taxon>
        <taxon>Chitinophagaceae</taxon>
        <taxon>Parafilimonas</taxon>
    </lineage>
</organism>
<dbReference type="PROSITE" id="PS51257">
    <property type="entry name" value="PROKAR_LIPOPROTEIN"/>
    <property type="match status" value="1"/>
</dbReference>
<dbReference type="Proteomes" id="UP000199031">
    <property type="component" value="Unassembled WGS sequence"/>
</dbReference>
<dbReference type="AlphaFoldDB" id="A0A1I5TR85"/>
<feature type="chain" id="PRO_5011613212" evidence="1">
    <location>
        <begin position="21"/>
        <end position="144"/>
    </location>
</feature>
<dbReference type="EMBL" id="FOXQ01000002">
    <property type="protein sequence ID" value="SFP85543.1"/>
    <property type="molecule type" value="Genomic_DNA"/>
</dbReference>
<dbReference type="InterPro" id="IPR008719">
    <property type="entry name" value="N2O_reductase_NosL"/>
</dbReference>
<dbReference type="SUPFAM" id="SSF160387">
    <property type="entry name" value="NosL/MerB-like"/>
    <property type="match status" value="1"/>
</dbReference>
<proteinExistence type="predicted"/>
<reference evidence="2 3" key="1">
    <citation type="submission" date="2016-10" db="EMBL/GenBank/DDBJ databases">
        <authorList>
            <person name="de Groot N.N."/>
        </authorList>
    </citation>
    <scope>NUCLEOTIDE SEQUENCE [LARGE SCALE GENOMIC DNA]</scope>
    <source>
        <strain evidence="2 3">DSM 28286</strain>
    </source>
</reference>
<protein>
    <submittedName>
        <fullName evidence="2">Copper chaperone NosL</fullName>
    </submittedName>
</protein>
<dbReference type="STRING" id="1465490.SAMN05444277_102262"/>
<gene>
    <name evidence="2" type="ORF">SAMN05444277_102262</name>
</gene>
<accession>A0A1I5TR85</accession>
<keyword evidence="3" id="KW-1185">Reference proteome</keyword>
<keyword evidence="1" id="KW-0732">Signal</keyword>
<sequence length="144" mass="15863">MKNIVAVIITLSLLVACTSAGPEPFQLGKEPCSFCKMTISDPQFGGEIITTKGKVYKFDDLHCLMSFLKESNIAKSDIKDMYAVNFSGSHDLIKANESLLLYKSDLLHSPMNGNIAAFDNRDSLAMVMNKLPGGMPLNWDELIK</sequence>